<dbReference type="Pfam" id="PF13472">
    <property type="entry name" value="Lipase_GDSL_2"/>
    <property type="match status" value="1"/>
</dbReference>
<dbReference type="SUPFAM" id="SSF52266">
    <property type="entry name" value="SGNH hydrolase"/>
    <property type="match status" value="1"/>
</dbReference>
<dbReference type="PANTHER" id="PTHR30383">
    <property type="entry name" value="THIOESTERASE 1/PROTEASE 1/LYSOPHOSPHOLIPASE L1"/>
    <property type="match status" value="1"/>
</dbReference>
<evidence type="ECO:0000313" key="3">
    <source>
        <dbReference type="Proteomes" id="UP000886723"/>
    </source>
</evidence>
<dbReference type="GO" id="GO:0004622">
    <property type="term" value="F:phosphatidylcholine lysophospholipase activity"/>
    <property type="evidence" value="ECO:0007669"/>
    <property type="project" value="TreeGrafter"/>
</dbReference>
<accession>A0A9D1NWH2</accession>
<dbReference type="PANTHER" id="PTHR30383:SF5">
    <property type="entry name" value="SGNH HYDROLASE-TYPE ESTERASE DOMAIN-CONTAINING PROTEIN"/>
    <property type="match status" value="1"/>
</dbReference>
<protein>
    <submittedName>
        <fullName evidence="2">Lysophospholipase</fullName>
    </submittedName>
</protein>
<sequence length="223" mass="25933">MTDADRRYQEQNIDGEQRRKLDSYRLLNEYARKGQILFTGSSLMEQFPVQELLWANGEDRIIYNRGVSGFTTTDMLHAMEEMVFGLLPSRIFINIGTNDIGSPDYRLENLEVNCRRILEQIRGRLSQTEVFVMAYYPVNETIIAMGMTPEEATGQFVTRNNRNIRLANQMMEQLAGELGCRFIDVNEGLTDDQGRLRKEFTVEGIHLYPNAYRIVLENLRKYL</sequence>
<dbReference type="EMBL" id="DVON01000247">
    <property type="protein sequence ID" value="HIV13778.1"/>
    <property type="molecule type" value="Genomic_DNA"/>
</dbReference>
<comment type="caution">
    <text evidence="2">The sequence shown here is derived from an EMBL/GenBank/DDBJ whole genome shotgun (WGS) entry which is preliminary data.</text>
</comment>
<reference evidence="2" key="1">
    <citation type="submission" date="2020-10" db="EMBL/GenBank/DDBJ databases">
        <authorList>
            <person name="Gilroy R."/>
        </authorList>
    </citation>
    <scope>NUCLEOTIDE SEQUENCE</scope>
    <source>
        <strain evidence="2">ChiBcec2-4451</strain>
    </source>
</reference>
<proteinExistence type="predicted"/>
<dbReference type="AlphaFoldDB" id="A0A9D1NWH2"/>
<dbReference type="Proteomes" id="UP000886723">
    <property type="component" value="Unassembled WGS sequence"/>
</dbReference>
<name>A0A9D1NWH2_9FIRM</name>
<reference evidence="2" key="2">
    <citation type="journal article" date="2021" name="PeerJ">
        <title>Extensive microbial diversity within the chicken gut microbiome revealed by metagenomics and culture.</title>
        <authorList>
            <person name="Gilroy R."/>
            <person name="Ravi A."/>
            <person name="Getino M."/>
            <person name="Pursley I."/>
            <person name="Horton D.L."/>
            <person name="Alikhan N.F."/>
            <person name="Baker D."/>
            <person name="Gharbi K."/>
            <person name="Hall N."/>
            <person name="Watson M."/>
            <person name="Adriaenssens E.M."/>
            <person name="Foster-Nyarko E."/>
            <person name="Jarju S."/>
            <person name="Secka A."/>
            <person name="Antonio M."/>
            <person name="Oren A."/>
            <person name="Chaudhuri R.R."/>
            <person name="La Ragione R."/>
            <person name="Hildebrand F."/>
            <person name="Pallen M.J."/>
        </authorList>
    </citation>
    <scope>NUCLEOTIDE SEQUENCE</scope>
    <source>
        <strain evidence="2">ChiBcec2-4451</strain>
    </source>
</reference>
<feature type="domain" description="SGNH hydrolase-type esterase" evidence="1">
    <location>
        <begin position="52"/>
        <end position="214"/>
    </location>
</feature>
<dbReference type="InterPro" id="IPR036514">
    <property type="entry name" value="SGNH_hydro_sf"/>
</dbReference>
<dbReference type="Gene3D" id="3.40.50.1110">
    <property type="entry name" value="SGNH hydrolase"/>
    <property type="match status" value="1"/>
</dbReference>
<gene>
    <name evidence="2" type="ORF">IAA63_11650</name>
</gene>
<evidence type="ECO:0000259" key="1">
    <source>
        <dbReference type="Pfam" id="PF13472"/>
    </source>
</evidence>
<organism evidence="2 3">
    <name type="scientific">Candidatus Pullilachnospira stercoravium</name>
    <dbReference type="NCBI Taxonomy" id="2840913"/>
    <lineage>
        <taxon>Bacteria</taxon>
        <taxon>Bacillati</taxon>
        <taxon>Bacillota</taxon>
        <taxon>Clostridia</taxon>
        <taxon>Lachnospirales</taxon>
        <taxon>Lachnospiraceae</taxon>
        <taxon>Lachnospiraceae incertae sedis</taxon>
        <taxon>Candidatus Pullilachnospira</taxon>
    </lineage>
</organism>
<evidence type="ECO:0000313" key="2">
    <source>
        <dbReference type="EMBL" id="HIV13778.1"/>
    </source>
</evidence>
<dbReference type="InterPro" id="IPR013830">
    <property type="entry name" value="SGNH_hydro"/>
</dbReference>
<dbReference type="InterPro" id="IPR051532">
    <property type="entry name" value="Ester_Hydrolysis_Enzymes"/>
</dbReference>